<keyword evidence="3" id="KW-1185">Reference proteome</keyword>
<dbReference type="Pfam" id="PF08241">
    <property type="entry name" value="Methyltransf_11"/>
    <property type="match status" value="1"/>
</dbReference>
<dbReference type="InterPro" id="IPR013216">
    <property type="entry name" value="Methyltransf_11"/>
</dbReference>
<dbReference type="EMBL" id="JAVHUY010000059">
    <property type="protein sequence ID" value="MDQ7910597.1"/>
    <property type="molecule type" value="Genomic_DNA"/>
</dbReference>
<dbReference type="CDD" id="cd02440">
    <property type="entry name" value="AdoMet_MTases"/>
    <property type="match status" value="1"/>
</dbReference>
<dbReference type="Gene3D" id="3.40.50.150">
    <property type="entry name" value="Vaccinia Virus protein VP39"/>
    <property type="match status" value="1"/>
</dbReference>
<feature type="domain" description="Methyltransferase type 11" evidence="1">
    <location>
        <begin position="182"/>
        <end position="278"/>
    </location>
</feature>
<dbReference type="InterPro" id="IPR050508">
    <property type="entry name" value="Methyltransf_Superfamily"/>
</dbReference>
<evidence type="ECO:0000259" key="1">
    <source>
        <dbReference type="Pfam" id="PF08241"/>
    </source>
</evidence>
<keyword evidence="2" id="KW-0489">Methyltransferase</keyword>
<gene>
    <name evidence="2" type="ORF">RB614_39490</name>
</gene>
<protein>
    <submittedName>
        <fullName evidence="2">Class I SAM-dependent methyltransferase</fullName>
    </submittedName>
</protein>
<dbReference type="InterPro" id="IPR029063">
    <property type="entry name" value="SAM-dependent_MTases_sf"/>
</dbReference>
<evidence type="ECO:0000313" key="2">
    <source>
        <dbReference type="EMBL" id="MDQ7910597.1"/>
    </source>
</evidence>
<dbReference type="PANTHER" id="PTHR42912">
    <property type="entry name" value="METHYLTRANSFERASE"/>
    <property type="match status" value="1"/>
</dbReference>
<reference evidence="2 3" key="1">
    <citation type="submission" date="2023-08" db="EMBL/GenBank/DDBJ databases">
        <title>Phytohabitans sansha sp. nov., isolated from marine sediment.</title>
        <authorList>
            <person name="Zhao Y."/>
            <person name="Yi K."/>
        </authorList>
    </citation>
    <scope>NUCLEOTIDE SEQUENCE [LARGE SCALE GENOMIC DNA]</scope>
    <source>
        <strain evidence="2 3">ZYX-F-186</strain>
    </source>
</reference>
<dbReference type="Proteomes" id="UP001230908">
    <property type="component" value="Unassembled WGS sequence"/>
</dbReference>
<accession>A0ABU0ZX97</accession>
<dbReference type="GO" id="GO:0008168">
    <property type="term" value="F:methyltransferase activity"/>
    <property type="evidence" value="ECO:0007669"/>
    <property type="project" value="UniProtKB-KW"/>
</dbReference>
<dbReference type="SUPFAM" id="SSF53335">
    <property type="entry name" value="S-adenosyl-L-methionine-dependent methyltransferases"/>
    <property type="match status" value="1"/>
</dbReference>
<name>A0ABU0ZX97_9ACTN</name>
<dbReference type="GO" id="GO:0032259">
    <property type="term" value="P:methylation"/>
    <property type="evidence" value="ECO:0007669"/>
    <property type="project" value="UniProtKB-KW"/>
</dbReference>
<comment type="caution">
    <text evidence="2">The sequence shown here is derived from an EMBL/GenBank/DDBJ whole genome shotgun (WGS) entry which is preliminary data.</text>
</comment>
<organism evidence="2 3">
    <name type="scientific">Phytohabitans maris</name>
    <dbReference type="NCBI Taxonomy" id="3071409"/>
    <lineage>
        <taxon>Bacteria</taxon>
        <taxon>Bacillati</taxon>
        <taxon>Actinomycetota</taxon>
        <taxon>Actinomycetes</taxon>
        <taxon>Micromonosporales</taxon>
        <taxon>Micromonosporaceae</taxon>
    </lineage>
</organism>
<keyword evidence="2" id="KW-0808">Transferase</keyword>
<evidence type="ECO:0000313" key="3">
    <source>
        <dbReference type="Proteomes" id="UP001230908"/>
    </source>
</evidence>
<dbReference type="RefSeq" id="WP_308717842.1">
    <property type="nucleotide sequence ID" value="NZ_JAVHUY010000059.1"/>
</dbReference>
<proteinExistence type="predicted"/>
<sequence length="340" mass="35606">MPGPPPPPAEEQARRWSEVLANLAAAIPDGTPSVVVDGRGYTGMVADRLAAALRAAGRPCARLSPDDGRAAGHEIALADGPGWRGRPPAGRWDVVIWLRTPPAGATDRHQDADIVVDLHDPGWPVIRHLTARLARHGRWYITESRAFFATRAHTWDTKFGDDLPAYAAAVSEAGIATGGVVVDVGCGTGRALPALRAATGPGGTVVGVDLTPQMLAVARPRAEAAGATLLLGDAHHLPIAGGAADAVFAAGLITHLADPRVGLAELARITRPGGRLVLFHPSGRIALAARHGHAPRPDDPLAEGPLRAATGRTGWRLRVYDDPPHRFFAVADRQEPGVDT</sequence>